<feature type="region of interest" description="Disordered" evidence="3">
    <location>
        <begin position="1"/>
        <end position="43"/>
    </location>
</feature>
<dbReference type="Pfam" id="PF03763">
    <property type="entry name" value="Remorin_C"/>
    <property type="match status" value="1"/>
</dbReference>
<dbReference type="AlphaFoldDB" id="A0ABD1I712"/>
<feature type="region of interest" description="Disordered" evidence="3">
    <location>
        <begin position="171"/>
        <end position="225"/>
    </location>
</feature>
<feature type="coiled-coil region" evidence="2">
    <location>
        <begin position="304"/>
        <end position="346"/>
    </location>
</feature>
<sequence>MRRNSGPPFRNSGAFTSPGTPEYGDHLPKTWSSERVPLPASSSRRHVSAAALMPFNSGRTVPSKWDDAERWITSPISGFGAFNAVAAHRRPKSKSGPLGQTPMGLVHLPNYSPVMHVHEGRTVKNFMANSPLTTGVLVPEGLSVHYESEIDSRSRSLYAEDNRRHGASMIGLSDMLSETSEPSSQDDKLGDKEEEALVSRRDMATQMSPDGSTRSSSKARLSFSTRSSVPMLERLHVEKDDIRDVQVDKGTNTCRGPRKKEVEEMDSTLIGGVPMAWEVTESSKNMSKFEREEAKICAWEKLQKAKAEAAMRKLEVKLEKKRSGSMEKIAKKLREAQTKAEAMRSTLSEQAAPPTRMSCSLYFKLCSICSCFICTKR</sequence>
<evidence type="ECO:0000259" key="4">
    <source>
        <dbReference type="Pfam" id="PF03763"/>
    </source>
</evidence>
<dbReference type="EMBL" id="JBEAFC010000003">
    <property type="protein sequence ID" value="KAL1564140.1"/>
    <property type="molecule type" value="Genomic_DNA"/>
</dbReference>
<protein>
    <recommendedName>
        <fullName evidence="4">Remorin C-terminal domain-containing protein</fullName>
    </recommendedName>
</protein>
<evidence type="ECO:0000313" key="5">
    <source>
        <dbReference type="EMBL" id="KAL1564140.1"/>
    </source>
</evidence>
<keyword evidence="6" id="KW-1185">Reference proteome</keyword>
<dbReference type="InterPro" id="IPR005516">
    <property type="entry name" value="Remorin_C"/>
</dbReference>
<accession>A0ABD1I712</accession>
<dbReference type="PANTHER" id="PTHR31471:SF2">
    <property type="entry name" value="REMORIN FAMILY PROTEIN"/>
    <property type="match status" value="1"/>
</dbReference>
<keyword evidence="2" id="KW-0175">Coiled coil</keyword>
<dbReference type="Proteomes" id="UP001567538">
    <property type="component" value="Unassembled WGS sequence"/>
</dbReference>
<feature type="compositionally biased region" description="Basic and acidic residues" evidence="3">
    <location>
        <begin position="185"/>
        <end position="203"/>
    </location>
</feature>
<organism evidence="5 6">
    <name type="scientific">Salvia divinorum</name>
    <name type="common">Maria pastora</name>
    <name type="synonym">Diviner's sage</name>
    <dbReference type="NCBI Taxonomy" id="28513"/>
    <lineage>
        <taxon>Eukaryota</taxon>
        <taxon>Viridiplantae</taxon>
        <taxon>Streptophyta</taxon>
        <taxon>Embryophyta</taxon>
        <taxon>Tracheophyta</taxon>
        <taxon>Spermatophyta</taxon>
        <taxon>Magnoliopsida</taxon>
        <taxon>eudicotyledons</taxon>
        <taxon>Gunneridae</taxon>
        <taxon>Pentapetalae</taxon>
        <taxon>asterids</taxon>
        <taxon>lamiids</taxon>
        <taxon>Lamiales</taxon>
        <taxon>Lamiaceae</taxon>
        <taxon>Nepetoideae</taxon>
        <taxon>Mentheae</taxon>
        <taxon>Salviinae</taxon>
        <taxon>Salvia</taxon>
        <taxon>Salvia subgen. Calosphace</taxon>
    </lineage>
</organism>
<feature type="compositionally biased region" description="Polar residues" evidence="3">
    <location>
        <begin position="205"/>
        <end position="225"/>
    </location>
</feature>
<gene>
    <name evidence="5" type="ORF">AAHA92_06530</name>
</gene>
<evidence type="ECO:0000256" key="3">
    <source>
        <dbReference type="SAM" id="MobiDB-lite"/>
    </source>
</evidence>
<evidence type="ECO:0000256" key="2">
    <source>
        <dbReference type="SAM" id="Coils"/>
    </source>
</evidence>
<proteinExistence type="inferred from homology"/>
<reference evidence="5 6" key="1">
    <citation type="submission" date="2024-06" db="EMBL/GenBank/DDBJ databases">
        <title>A chromosome level genome sequence of Diviner's sage (Salvia divinorum).</title>
        <authorList>
            <person name="Ford S.A."/>
            <person name="Ro D.-K."/>
            <person name="Ness R.W."/>
            <person name="Phillips M.A."/>
        </authorList>
    </citation>
    <scope>NUCLEOTIDE SEQUENCE [LARGE SCALE GENOMIC DNA]</scope>
    <source>
        <strain evidence="5">SAF-2024a</strain>
        <tissue evidence="5">Leaf</tissue>
    </source>
</reference>
<name>A0ABD1I712_SALDI</name>
<dbReference type="PANTHER" id="PTHR31471">
    <property type="entry name" value="OS02G0116800 PROTEIN"/>
    <property type="match status" value="1"/>
</dbReference>
<evidence type="ECO:0000313" key="6">
    <source>
        <dbReference type="Proteomes" id="UP001567538"/>
    </source>
</evidence>
<comment type="similarity">
    <text evidence="1">Belongs to the remorin family.</text>
</comment>
<feature type="domain" description="Remorin C-terminal" evidence="4">
    <location>
        <begin position="276"/>
        <end position="350"/>
    </location>
</feature>
<comment type="caution">
    <text evidence="5">The sequence shown here is derived from an EMBL/GenBank/DDBJ whole genome shotgun (WGS) entry which is preliminary data.</text>
</comment>
<evidence type="ECO:0000256" key="1">
    <source>
        <dbReference type="ARBA" id="ARBA00005711"/>
    </source>
</evidence>